<organism evidence="1 2">
    <name type="scientific">Ricinus communis</name>
    <name type="common">Castor bean</name>
    <dbReference type="NCBI Taxonomy" id="3988"/>
    <lineage>
        <taxon>Eukaryota</taxon>
        <taxon>Viridiplantae</taxon>
        <taxon>Streptophyta</taxon>
        <taxon>Embryophyta</taxon>
        <taxon>Tracheophyta</taxon>
        <taxon>Spermatophyta</taxon>
        <taxon>Magnoliopsida</taxon>
        <taxon>eudicotyledons</taxon>
        <taxon>Gunneridae</taxon>
        <taxon>Pentapetalae</taxon>
        <taxon>rosids</taxon>
        <taxon>fabids</taxon>
        <taxon>Malpighiales</taxon>
        <taxon>Euphorbiaceae</taxon>
        <taxon>Acalyphoideae</taxon>
        <taxon>Acalypheae</taxon>
        <taxon>Ricinus</taxon>
    </lineage>
</organism>
<dbReference type="AlphaFoldDB" id="B9SL77"/>
<accession>B9SL77</accession>
<proteinExistence type="predicted"/>
<gene>
    <name evidence="1" type="ORF">RCOM_0091420</name>
</gene>
<evidence type="ECO:0000313" key="1">
    <source>
        <dbReference type="EMBL" id="EEF35660.1"/>
    </source>
</evidence>
<dbReference type="EMBL" id="EQ974011">
    <property type="protein sequence ID" value="EEF35660.1"/>
    <property type="molecule type" value="Genomic_DNA"/>
</dbReference>
<reference evidence="2" key="1">
    <citation type="journal article" date="2010" name="Nat. Biotechnol.">
        <title>Draft genome sequence of the oilseed species Ricinus communis.</title>
        <authorList>
            <person name="Chan A.P."/>
            <person name="Crabtree J."/>
            <person name="Zhao Q."/>
            <person name="Lorenzi H."/>
            <person name="Orvis J."/>
            <person name="Puiu D."/>
            <person name="Melake-Berhan A."/>
            <person name="Jones K.M."/>
            <person name="Redman J."/>
            <person name="Chen G."/>
            <person name="Cahoon E.B."/>
            <person name="Gedil M."/>
            <person name="Stanke M."/>
            <person name="Haas B.J."/>
            <person name="Wortman J.R."/>
            <person name="Fraser-Liggett C.M."/>
            <person name="Ravel J."/>
            <person name="Rabinowicz P.D."/>
        </authorList>
    </citation>
    <scope>NUCLEOTIDE SEQUENCE [LARGE SCALE GENOMIC DNA]</scope>
    <source>
        <strain evidence="2">cv. Hale</strain>
    </source>
</reference>
<evidence type="ECO:0000313" key="2">
    <source>
        <dbReference type="Proteomes" id="UP000008311"/>
    </source>
</evidence>
<name>B9SL77_RICCO</name>
<keyword evidence="2" id="KW-1185">Reference proteome</keyword>
<dbReference type="Proteomes" id="UP000008311">
    <property type="component" value="Unassembled WGS sequence"/>
</dbReference>
<sequence length="75" mass="8523">MATYPPKDQHLQQETHKMNQRVLVQYLIKMKNQVFLIKAGILCRVEESDSTENENSGLSSPIKMIIPLSCSFAAE</sequence>
<protein>
    <submittedName>
        <fullName evidence="1">Uncharacterized protein</fullName>
    </submittedName>
</protein>
<dbReference type="InParanoid" id="B9SL77"/>